<reference evidence="2" key="1">
    <citation type="submission" date="2024-02" db="EMBL/GenBank/DDBJ databases">
        <authorList>
            <consortium name="ELIXIR-Norway"/>
            <consortium name="Elixir Norway"/>
        </authorList>
    </citation>
    <scope>NUCLEOTIDE SEQUENCE</scope>
</reference>
<feature type="compositionally biased region" description="Basic and acidic residues" evidence="1">
    <location>
        <begin position="382"/>
        <end position="393"/>
    </location>
</feature>
<feature type="compositionally biased region" description="Basic and acidic residues" evidence="1">
    <location>
        <begin position="558"/>
        <end position="568"/>
    </location>
</feature>
<proteinExistence type="predicted"/>
<accession>A0ABP0TRF4</accession>
<dbReference type="Proteomes" id="UP001497512">
    <property type="component" value="Chromosome 14"/>
</dbReference>
<feature type="region of interest" description="Disordered" evidence="1">
    <location>
        <begin position="381"/>
        <end position="407"/>
    </location>
</feature>
<dbReference type="InterPro" id="IPR040378">
    <property type="entry name" value="BASL"/>
</dbReference>
<feature type="region of interest" description="Disordered" evidence="1">
    <location>
        <begin position="231"/>
        <end position="265"/>
    </location>
</feature>
<organism evidence="2 3">
    <name type="scientific">Sphagnum troendelagicum</name>
    <dbReference type="NCBI Taxonomy" id="128251"/>
    <lineage>
        <taxon>Eukaryota</taxon>
        <taxon>Viridiplantae</taxon>
        <taxon>Streptophyta</taxon>
        <taxon>Embryophyta</taxon>
        <taxon>Bryophyta</taxon>
        <taxon>Sphagnophytina</taxon>
        <taxon>Sphagnopsida</taxon>
        <taxon>Sphagnales</taxon>
        <taxon>Sphagnaceae</taxon>
        <taxon>Sphagnum</taxon>
    </lineage>
</organism>
<gene>
    <name evidence="2" type="ORF">CSSPTR1EN2_LOCUS6751</name>
</gene>
<feature type="region of interest" description="Disordered" evidence="1">
    <location>
        <begin position="341"/>
        <end position="366"/>
    </location>
</feature>
<feature type="region of interest" description="Disordered" evidence="1">
    <location>
        <begin position="280"/>
        <end position="325"/>
    </location>
</feature>
<feature type="region of interest" description="Disordered" evidence="1">
    <location>
        <begin position="520"/>
        <end position="568"/>
    </location>
</feature>
<dbReference type="PANTHER" id="PTHR33914">
    <property type="entry name" value="18S PRE-RIBOSOMAL ASSEMBLY PROTEIN GAR2-LIKE PROTEIN"/>
    <property type="match status" value="1"/>
</dbReference>
<feature type="compositionally biased region" description="Polar residues" evidence="1">
    <location>
        <begin position="538"/>
        <end position="551"/>
    </location>
</feature>
<feature type="region of interest" description="Disordered" evidence="1">
    <location>
        <begin position="21"/>
        <end position="49"/>
    </location>
</feature>
<evidence type="ECO:0000256" key="1">
    <source>
        <dbReference type="SAM" id="MobiDB-lite"/>
    </source>
</evidence>
<feature type="compositionally biased region" description="Basic and acidic residues" evidence="1">
    <location>
        <begin position="253"/>
        <end position="265"/>
    </location>
</feature>
<sequence length="676" mass="72376">MPMDLSRDDDEALVAIDAAAARSAWEEEEEVSQHKGEEDEKARAGAKEASRFIASVPAASVHPIEDTTDNDDLPSFHINRLLRRHPIQGAAAGANQVVVVAADTNGNLSKQNSNNKLGLMELQNLGVDEQGAAAAINPMTAPKEEEADEERQELQCDDLKKLPDEDVVPSYTGLASDEFAGGELGVFSIPKEPDAPFEEKLNSEPTRDLDASAAAAPGNLDVLSQLADQNSQRVPLQDDDNGEHTTHNGITYPERDVQANYPEKDELGVTKLAMVEEGNSRCLQGKTDGNTEETSHVEEPPTTFDIFHRPPAEASNNATEEATEVPAGAAAAFNVELSEAPRAVSVSGNSQEVVDMPATSRESAEDETVAPFAHYLMATSSGEKETSHVHAEQEATTVPPPALSDELSEAPKGVMVSANSLEEVDMPAPSRESAEDETVAPFAHNLMSSSSGETEASNVHVAEEATEVAGTPISTTGEMRDLSLPQEHEENLPNNHDKFIADGKQGGLVDSSKFPGDLYYTVQTGDPLNMVDPPDNPGRSSQGHDSPGTKTHSGSRGDSSRSHEKSVSDVDAYADLAPIPYSGPIAYSGPISAAYSGPISYSGAPNHSGPFPFSGSISHRSDSSAASNRSFAFPIFSTDWNSSPVRMAQPDRRHLRHKRRWRPSCMCCSRPSPTYY</sequence>
<dbReference type="EMBL" id="OZ019906">
    <property type="protein sequence ID" value="CAK9203167.1"/>
    <property type="molecule type" value="Genomic_DNA"/>
</dbReference>
<feature type="compositionally biased region" description="Low complexity" evidence="1">
    <location>
        <begin position="312"/>
        <end position="325"/>
    </location>
</feature>
<feature type="compositionally biased region" description="Basic and acidic residues" evidence="1">
    <location>
        <begin position="31"/>
        <end position="49"/>
    </location>
</feature>
<evidence type="ECO:0000313" key="3">
    <source>
        <dbReference type="Proteomes" id="UP001497512"/>
    </source>
</evidence>
<protein>
    <submittedName>
        <fullName evidence="2">Uncharacterized protein</fullName>
    </submittedName>
</protein>
<name>A0ABP0TRF4_9BRYO</name>
<evidence type="ECO:0000313" key="2">
    <source>
        <dbReference type="EMBL" id="CAK9203167.1"/>
    </source>
</evidence>
<dbReference type="PANTHER" id="PTHR33914:SF2">
    <property type="entry name" value="OS02G0582100 PROTEIN"/>
    <property type="match status" value="1"/>
</dbReference>
<keyword evidence="3" id="KW-1185">Reference proteome</keyword>